<feature type="transmembrane region" description="Helical" evidence="2">
    <location>
        <begin position="55"/>
        <end position="77"/>
    </location>
</feature>
<evidence type="ECO:0000313" key="4">
    <source>
        <dbReference type="EMBL" id="KDR76629.1"/>
    </source>
</evidence>
<dbReference type="Pfam" id="PF20151">
    <property type="entry name" value="DUF6533"/>
    <property type="match status" value="1"/>
</dbReference>
<feature type="transmembrane region" description="Helical" evidence="2">
    <location>
        <begin position="168"/>
        <end position="186"/>
    </location>
</feature>
<proteinExistence type="predicted"/>
<accession>A0A067T9Q3</accession>
<feature type="region of interest" description="Disordered" evidence="1">
    <location>
        <begin position="215"/>
        <end position="234"/>
    </location>
</feature>
<sequence length="234" mass="25939">MSQVTSPAALYSALVELASDNQTTNLSTVATLTWIVYDVIIFFDQEVELIWKCNALPALKVIGPLVLWITADVVWLIRLKALYADKEQAFKWILLFWSIGAAVSTMSIHAVFLALTLYKFRENHVGLGHIRFGAIMSAFIADGILYYVGLVVTTSGGPSIYRIADLSTYWLGGFYSFAGSHLILHLRAVNADPRGLSTVSHPLDFGHRTDLQRSDVESNAVEKTQDGNYRNTGH</sequence>
<keyword evidence="2" id="KW-0812">Transmembrane</keyword>
<dbReference type="InterPro" id="IPR045340">
    <property type="entry name" value="DUF6533"/>
</dbReference>
<evidence type="ECO:0000313" key="5">
    <source>
        <dbReference type="Proteomes" id="UP000027222"/>
    </source>
</evidence>
<dbReference type="EMBL" id="KL142378">
    <property type="protein sequence ID" value="KDR76629.1"/>
    <property type="molecule type" value="Genomic_DNA"/>
</dbReference>
<keyword evidence="5" id="KW-1185">Reference proteome</keyword>
<dbReference type="Proteomes" id="UP000027222">
    <property type="component" value="Unassembled WGS sequence"/>
</dbReference>
<dbReference type="HOGENOM" id="CLU_065426_0_0_1"/>
<dbReference type="AlphaFoldDB" id="A0A067T9Q3"/>
<keyword evidence="2" id="KW-1133">Transmembrane helix</keyword>
<reference evidence="5" key="1">
    <citation type="journal article" date="2014" name="Proc. Natl. Acad. Sci. U.S.A.">
        <title>Extensive sampling of basidiomycete genomes demonstrates inadequacy of the white-rot/brown-rot paradigm for wood decay fungi.</title>
        <authorList>
            <person name="Riley R."/>
            <person name="Salamov A.A."/>
            <person name="Brown D.W."/>
            <person name="Nagy L.G."/>
            <person name="Floudas D."/>
            <person name="Held B.W."/>
            <person name="Levasseur A."/>
            <person name="Lombard V."/>
            <person name="Morin E."/>
            <person name="Otillar R."/>
            <person name="Lindquist E.A."/>
            <person name="Sun H."/>
            <person name="LaButti K.M."/>
            <person name="Schmutz J."/>
            <person name="Jabbour D."/>
            <person name="Luo H."/>
            <person name="Baker S.E."/>
            <person name="Pisabarro A.G."/>
            <person name="Walton J.D."/>
            <person name="Blanchette R.A."/>
            <person name="Henrissat B."/>
            <person name="Martin F."/>
            <person name="Cullen D."/>
            <person name="Hibbett D.S."/>
            <person name="Grigoriev I.V."/>
        </authorList>
    </citation>
    <scope>NUCLEOTIDE SEQUENCE [LARGE SCALE GENOMIC DNA]</scope>
    <source>
        <strain evidence="5">CBS 339.88</strain>
    </source>
</reference>
<dbReference type="OrthoDB" id="2638860at2759"/>
<organism evidence="4 5">
    <name type="scientific">Galerina marginata (strain CBS 339.88)</name>
    <dbReference type="NCBI Taxonomy" id="685588"/>
    <lineage>
        <taxon>Eukaryota</taxon>
        <taxon>Fungi</taxon>
        <taxon>Dikarya</taxon>
        <taxon>Basidiomycota</taxon>
        <taxon>Agaricomycotina</taxon>
        <taxon>Agaricomycetes</taxon>
        <taxon>Agaricomycetidae</taxon>
        <taxon>Agaricales</taxon>
        <taxon>Agaricineae</taxon>
        <taxon>Strophariaceae</taxon>
        <taxon>Galerina</taxon>
    </lineage>
</organism>
<feature type="transmembrane region" description="Helical" evidence="2">
    <location>
        <begin position="130"/>
        <end position="148"/>
    </location>
</feature>
<feature type="transmembrane region" description="Helical" evidence="2">
    <location>
        <begin position="89"/>
        <end position="118"/>
    </location>
</feature>
<evidence type="ECO:0000256" key="2">
    <source>
        <dbReference type="SAM" id="Phobius"/>
    </source>
</evidence>
<feature type="domain" description="DUF6533" evidence="3">
    <location>
        <begin position="27"/>
        <end position="52"/>
    </location>
</feature>
<feature type="transmembrane region" description="Helical" evidence="2">
    <location>
        <begin position="26"/>
        <end position="43"/>
    </location>
</feature>
<evidence type="ECO:0000256" key="1">
    <source>
        <dbReference type="SAM" id="MobiDB-lite"/>
    </source>
</evidence>
<name>A0A067T9Q3_GALM3</name>
<evidence type="ECO:0000259" key="3">
    <source>
        <dbReference type="Pfam" id="PF20151"/>
    </source>
</evidence>
<gene>
    <name evidence="4" type="ORF">GALMADRAFT_210556</name>
</gene>
<keyword evidence="2" id="KW-0472">Membrane</keyword>
<protein>
    <recommendedName>
        <fullName evidence="3">DUF6533 domain-containing protein</fullName>
    </recommendedName>
</protein>